<protein>
    <submittedName>
        <fullName evidence="4">Aminodeoxychorismate lyase</fullName>
    </submittedName>
</protein>
<dbReference type="AlphaFoldDB" id="A0A5P3XA90"/>
<dbReference type="FunFam" id="3.20.10.10:FF:000002">
    <property type="entry name" value="D-alanine aminotransferase"/>
    <property type="match status" value="1"/>
</dbReference>
<dbReference type="PANTHER" id="PTHR42743">
    <property type="entry name" value="AMINO-ACID AMINOTRANSFERASE"/>
    <property type="match status" value="1"/>
</dbReference>
<keyword evidence="3" id="KW-0663">Pyridoxal phosphate</keyword>
<dbReference type="GO" id="GO:0046394">
    <property type="term" value="P:carboxylic acid biosynthetic process"/>
    <property type="evidence" value="ECO:0007669"/>
    <property type="project" value="UniProtKB-ARBA"/>
</dbReference>
<comment type="similarity">
    <text evidence="2">Belongs to the class-IV pyridoxal-phosphate-dependent aminotransferase family.</text>
</comment>
<dbReference type="GO" id="GO:0016829">
    <property type="term" value="F:lyase activity"/>
    <property type="evidence" value="ECO:0007669"/>
    <property type="project" value="UniProtKB-KW"/>
</dbReference>
<dbReference type="RefSeq" id="WP_150885947.1">
    <property type="nucleotide sequence ID" value="NZ_CP032452.1"/>
</dbReference>
<keyword evidence="4" id="KW-0456">Lyase</keyword>
<sequence length="248" mass="29134">MKNNVSFNSQLTKFGIGVFETIKIKDGHPMYLGLHLDRIFKSINDLDLDINESRSFIETKIIEYIKCEKINNKALRLTMFDEGYNLSIRDIVYNQEIYNRGFKLCISPITRGDSIIYRHKTTNYFESIYTKKFAANNGCDDAIFTDCYGRILECSMSNIFFIKEGKIYTPHERLPILNGTTKRRIMELCVELKINIEQCDIKIKDMEKFEFCFLSNSLMGVMKVSQINKIKFECFNNIFEKLWSKIND</sequence>
<dbReference type="Proteomes" id="UP000326961">
    <property type="component" value="Chromosome"/>
</dbReference>
<name>A0A5P3XA90_PARBF</name>
<evidence type="ECO:0000256" key="2">
    <source>
        <dbReference type="ARBA" id="ARBA00009320"/>
    </source>
</evidence>
<dbReference type="InterPro" id="IPR001544">
    <property type="entry name" value="Aminotrans_IV"/>
</dbReference>
<dbReference type="Pfam" id="PF01063">
    <property type="entry name" value="Aminotran_4"/>
    <property type="match status" value="1"/>
</dbReference>
<dbReference type="InterPro" id="IPR043132">
    <property type="entry name" value="BCAT-like_C"/>
</dbReference>
<evidence type="ECO:0000256" key="3">
    <source>
        <dbReference type="ARBA" id="ARBA00022898"/>
    </source>
</evidence>
<gene>
    <name evidence="4" type="ORF">D4A35_03655</name>
</gene>
<dbReference type="GO" id="GO:0005829">
    <property type="term" value="C:cytosol"/>
    <property type="evidence" value="ECO:0007669"/>
    <property type="project" value="TreeGrafter"/>
</dbReference>
<evidence type="ECO:0000313" key="4">
    <source>
        <dbReference type="EMBL" id="QEZ68076.1"/>
    </source>
</evidence>
<evidence type="ECO:0000256" key="1">
    <source>
        <dbReference type="ARBA" id="ARBA00001933"/>
    </source>
</evidence>
<dbReference type="PANTHER" id="PTHR42743:SF11">
    <property type="entry name" value="AMINODEOXYCHORISMATE LYASE"/>
    <property type="match status" value="1"/>
</dbReference>
<proteinExistence type="inferred from homology"/>
<dbReference type="InterPro" id="IPR050571">
    <property type="entry name" value="Class-IV_PLP-Dep_Aminotrnsfr"/>
</dbReference>
<reference evidence="4 5" key="1">
    <citation type="submission" date="2018-09" db="EMBL/GenBank/DDBJ databases">
        <title>A clostridial neurotoxin that targets Anopheles mosquitoes.</title>
        <authorList>
            <person name="Contreras E."/>
            <person name="Masuyer G."/>
            <person name="Qureshi N."/>
            <person name="Chawla S."/>
            <person name="Lim H.L."/>
            <person name="Chen J."/>
            <person name="Stenmark P."/>
            <person name="Gill S."/>
        </authorList>
    </citation>
    <scope>NUCLEOTIDE SEQUENCE [LARGE SCALE GENOMIC DNA]</scope>
    <source>
        <strain evidence="4 5">Cbm</strain>
    </source>
</reference>
<dbReference type="Gene3D" id="3.30.470.10">
    <property type="match status" value="1"/>
</dbReference>
<comment type="cofactor">
    <cofactor evidence="1">
        <name>pyridoxal 5'-phosphate</name>
        <dbReference type="ChEBI" id="CHEBI:597326"/>
    </cofactor>
</comment>
<dbReference type="SUPFAM" id="SSF56752">
    <property type="entry name" value="D-aminoacid aminotransferase-like PLP-dependent enzymes"/>
    <property type="match status" value="1"/>
</dbReference>
<dbReference type="GO" id="GO:0008652">
    <property type="term" value="P:amino acid biosynthetic process"/>
    <property type="evidence" value="ECO:0007669"/>
    <property type="project" value="UniProtKB-ARBA"/>
</dbReference>
<dbReference type="CDD" id="cd00449">
    <property type="entry name" value="PLPDE_IV"/>
    <property type="match status" value="1"/>
</dbReference>
<dbReference type="EMBL" id="CP032452">
    <property type="protein sequence ID" value="QEZ68076.1"/>
    <property type="molecule type" value="Genomic_DNA"/>
</dbReference>
<dbReference type="InterPro" id="IPR036038">
    <property type="entry name" value="Aminotransferase-like"/>
</dbReference>
<dbReference type="Gene3D" id="3.20.10.10">
    <property type="entry name" value="D-amino Acid Aminotransferase, subunit A, domain 2"/>
    <property type="match status" value="1"/>
</dbReference>
<evidence type="ECO:0000313" key="5">
    <source>
        <dbReference type="Proteomes" id="UP000326961"/>
    </source>
</evidence>
<organism evidence="4 5">
    <name type="scientific">Paraclostridium bifermentans</name>
    <name type="common">Clostridium bifermentans</name>
    <dbReference type="NCBI Taxonomy" id="1490"/>
    <lineage>
        <taxon>Bacteria</taxon>
        <taxon>Bacillati</taxon>
        <taxon>Bacillota</taxon>
        <taxon>Clostridia</taxon>
        <taxon>Peptostreptococcales</taxon>
        <taxon>Peptostreptococcaceae</taxon>
        <taxon>Paraclostridium</taxon>
    </lineage>
</organism>
<accession>A0A5P3XA90</accession>
<dbReference type="InterPro" id="IPR043131">
    <property type="entry name" value="BCAT-like_N"/>
</dbReference>